<keyword evidence="6" id="KW-1185">Reference proteome</keyword>
<gene>
    <name evidence="3" type="ORF">CB0940_08519</name>
    <name evidence="4" type="ORF">RHO25_009746</name>
</gene>
<feature type="domain" description="F-box" evidence="2">
    <location>
        <begin position="2"/>
        <end position="49"/>
    </location>
</feature>
<dbReference type="PROSITE" id="PS50181">
    <property type="entry name" value="FBOX"/>
    <property type="match status" value="1"/>
</dbReference>
<dbReference type="Proteomes" id="UP001302367">
    <property type="component" value="Chromosome 6"/>
</dbReference>
<evidence type="ECO:0000313" key="5">
    <source>
        <dbReference type="Proteomes" id="UP000230605"/>
    </source>
</evidence>
<organism evidence="3 5">
    <name type="scientific">Cercospora beticola</name>
    <name type="common">Sugarbeet leaf spot fungus</name>
    <dbReference type="NCBI Taxonomy" id="122368"/>
    <lineage>
        <taxon>Eukaryota</taxon>
        <taxon>Fungi</taxon>
        <taxon>Dikarya</taxon>
        <taxon>Ascomycota</taxon>
        <taxon>Pezizomycotina</taxon>
        <taxon>Dothideomycetes</taxon>
        <taxon>Dothideomycetidae</taxon>
        <taxon>Mycosphaerellales</taxon>
        <taxon>Mycosphaerellaceae</taxon>
        <taxon>Cercospora</taxon>
    </lineage>
</organism>
<dbReference type="AlphaFoldDB" id="A0A2G5HQT4"/>
<keyword evidence="1" id="KW-0175">Coiled coil</keyword>
<protein>
    <recommendedName>
        <fullName evidence="2">F-box domain-containing protein</fullName>
    </recommendedName>
</protein>
<evidence type="ECO:0000313" key="6">
    <source>
        <dbReference type="Proteomes" id="UP001302367"/>
    </source>
</evidence>
<dbReference type="EMBL" id="CP134189">
    <property type="protein sequence ID" value="WPB05096.1"/>
    <property type="molecule type" value="Genomic_DNA"/>
</dbReference>
<proteinExistence type="predicted"/>
<sequence>MALTLDSLPDELAGLIIDFLSNDSDALFNVAVTASRYQALAESVLWRRLFIQTGQGCKRILQALKTRRERATAIHEIELRATPREEIGLQKFHKILSLTHNLRDLIIESPTCNHRQWSKDGNWPIIKQDIEALLLRSGSNVPSTVGAAQPPLQLLKRLTIHSNGEKTRYWSSMAIFPGLFLHPCLEELTISCVNFDLGYENFPACQKVTPLKRLTLIECNVHSRALLAILSLPRALEHLYLGENRDHQWERSHLPCNDLLSDDEDEFFEALTQQACSLKTFAYRPRKPEKLTAFSGRHCFSAMQVLESVSIHGKLGTSNTLDASILSTSPNLQTLVLELDLDTHSERTFDSLAWVTDAESISNSVFSHLAKCVATSSTLRNVRVVVSSYRPPSDFHSPHMIAVIDSFTRSVRTKDIRVTILYEVRRGWTTIPPYLYDEREPVQHVIFDSADSGWTANIDGIGHISEDERRWLEAERQEALDTEDVLNELNNELDDLNDLIELDE</sequence>
<dbReference type="EMBL" id="LKMD01000104">
    <property type="protein sequence ID" value="PIA94907.1"/>
    <property type="molecule type" value="Genomic_DNA"/>
</dbReference>
<dbReference type="Proteomes" id="UP000230605">
    <property type="component" value="Chromosome 6"/>
</dbReference>
<dbReference type="InterPro" id="IPR001810">
    <property type="entry name" value="F-box_dom"/>
</dbReference>
<evidence type="ECO:0000313" key="3">
    <source>
        <dbReference type="EMBL" id="PIA94907.1"/>
    </source>
</evidence>
<reference evidence="4 6" key="2">
    <citation type="submission" date="2023-09" db="EMBL/GenBank/DDBJ databases">
        <title>Complete-Gapless Cercospora beticola genome.</title>
        <authorList>
            <person name="Wyatt N.A."/>
            <person name="Spanner R.E."/>
            <person name="Bolton M.D."/>
        </authorList>
    </citation>
    <scope>NUCLEOTIDE SEQUENCE [LARGE SCALE GENOMIC DNA]</scope>
    <source>
        <strain evidence="4">Cb09-40</strain>
    </source>
</reference>
<evidence type="ECO:0000259" key="2">
    <source>
        <dbReference type="PROSITE" id="PS50181"/>
    </source>
</evidence>
<accession>A0A2G5HQT4</accession>
<reference evidence="3 5" key="1">
    <citation type="submission" date="2015-10" db="EMBL/GenBank/DDBJ databases">
        <title>The cercosporin biosynthetic gene cluster was horizontally transferred to several fungal lineages and shown to be expanded in Cercospora beticola based on microsynteny with recipient genomes.</title>
        <authorList>
            <person name="De Jonge R."/>
            <person name="Ebert M.K."/>
            <person name="Suttle J.C."/>
            <person name="Jurick Ii W.M."/>
            <person name="Secor G.A."/>
            <person name="Thomma B.P."/>
            <person name="Van De Peer Y."/>
            <person name="Bolton M.D."/>
        </authorList>
    </citation>
    <scope>NUCLEOTIDE SEQUENCE [LARGE SCALE GENOMIC DNA]</scope>
    <source>
        <strain evidence="3 5">09-40</strain>
    </source>
</reference>
<evidence type="ECO:0000256" key="1">
    <source>
        <dbReference type="SAM" id="Coils"/>
    </source>
</evidence>
<feature type="coiled-coil region" evidence="1">
    <location>
        <begin position="472"/>
        <end position="499"/>
    </location>
</feature>
<name>A0A2G5HQT4_CERBT</name>
<dbReference type="Gene3D" id="3.80.10.10">
    <property type="entry name" value="Ribonuclease Inhibitor"/>
    <property type="match status" value="1"/>
</dbReference>
<dbReference type="OrthoDB" id="3637989at2759"/>
<dbReference type="InterPro" id="IPR032675">
    <property type="entry name" value="LRR_dom_sf"/>
</dbReference>
<evidence type="ECO:0000313" key="4">
    <source>
        <dbReference type="EMBL" id="WPB05096.1"/>
    </source>
</evidence>
<dbReference type="SUPFAM" id="SSF52047">
    <property type="entry name" value="RNI-like"/>
    <property type="match status" value="1"/>
</dbReference>